<evidence type="ECO:0000313" key="4">
    <source>
        <dbReference type="Proteomes" id="UP000622687"/>
    </source>
</evidence>
<keyword evidence="4" id="KW-1185">Reference proteome</keyword>
<dbReference type="Gene3D" id="3.30.70.1900">
    <property type="match status" value="1"/>
</dbReference>
<dbReference type="Pfam" id="PF01881">
    <property type="entry name" value="Cas_Cas6_C"/>
    <property type="match status" value="1"/>
</dbReference>
<dbReference type="CDD" id="cd21140">
    <property type="entry name" value="Cas6_I-like"/>
    <property type="match status" value="1"/>
</dbReference>
<dbReference type="InterPro" id="IPR010156">
    <property type="entry name" value="CRISPR-assoc_prot_Cas6"/>
</dbReference>
<evidence type="ECO:0000256" key="1">
    <source>
        <dbReference type="ARBA" id="ARBA00023118"/>
    </source>
</evidence>
<dbReference type="GO" id="GO:0016788">
    <property type="term" value="F:hydrolase activity, acting on ester bonds"/>
    <property type="evidence" value="ECO:0007669"/>
    <property type="project" value="InterPro"/>
</dbReference>
<feature type="domain" description="CRISPR associated protein Cas6 C-terminal" evidence="2">
    <location>
        <begin position="99"/>
        <end position="224"/>
    </location>
</feature>
<dbReference type="InterPro" id="IPR045747">
    <property type="entry name" value="CRISPR-assoc_prot_Cas6_N_sf"/>
</dbReference>
<proteinExistence type="predicted"/>
<protein>
    <submittedName>
        <fullName evidence="3">CRISPR-associated endoribonuclease Cas6</fullName>
    </submittedName>
</protein>
<dbReference type="GO" id="GO:0051607">
    <property type="term" value="P:defense response to virus"/>
    <property type="evidence" value="ECO:0007669"/>
    <property type="project" value="UniProtKB-KW"/>
</dbReference>
<dbReference type="EMBL" id="JAEEGB010000051">
    <property type="protein sequence ID" value="MBI6875699.1"/>
    <property type="molecule type" value="Genomic_DNA"/>
</dbReference>
<dbReference type="Proteomes" id="UP000622687">
    <property type="component" value="Unassembled WGS sequence"/>
</dbReference>
<evidence type="ECO:0000259" key="2">
    <source>
        <dbReference type="Pfam" id="PF01881"/>
    </source>
</evidence>
<keyword evidence="1" id="KW-0051">Antiviral defense</keyword>
<comment type="caution">
    <text evidence="3">The sequence shown here is derived from an EMBL/GenBank/DDBJ whole genome shotgun (WGS) entry which is preliminary data.</text>
</comment>
<dbReference type="NCBIfam" id="TIGR01877">
    <property type="entry name" value="cas_cas6"/>
    <property type="match status" value="1"/>
</dbReference>
<sequence>MMICSLLKESLKKTNEEYFRKLYIYEDKKSKRTKNFTFSIYVKDYELQDGIFTVKDKITLNISTPDYECGINLYNALLNAKEFNYKNYTLYKQSIKLIREKQITEEEVNFKTLSPIYIKDKNNNSLEPDYEDFEKELNYISDIVLKQYRGYGLKKDIHFTKVDMKRRVVKMDITDFKDKTNKDIMYLNAYNGVFKLCGDIEDLRDLYMLGIGFRRNEGLGMIEVF</sequence>
<dbReference type="AlphaFoldDB" id="A0A934M3L3"/>
<dbReference type="PANTHER" id="PTHR36984">
    <property type="entry name" value="CRISPR-ASSOCIATED ENDORIBONUCLEASE CAS6 1"/>
    <property type="match status" value="1"/>
</dbReference>
<gene>
    <name evidence="3" type="primary">cas6</name>
    <name evidence="3" type="ORF">I6U51_23810</name>
</gene>
<dbReference type="Gene3D" id="3.30.70.1890">
    <property type="match status" value="1"/>
</dbReference>
<accession>A0A934M3L3</accession>
<organism evidence="3 4">
    <name type="scientific">Clostridium aciditolerans</name>
    <dbReference type="NCBI Taxonomy" id="339861"/>
    <lineage>
        <taxon>Bacteria</taxon>
        <taxon>Bacillati</taxon>
        <taxon>Bacillota</taxon>
        <taxon>Clostridia</taxon>
        <taxon>Eubacteriales</taxon>
        <taxon>Clostridiaceae</taxon>
        <taxon>Clostridium</taxon>
    </lineage>
</organism>
<name>A0A934M3L3_9CLOT</name>
<dbReference type="PANTHER" id="PTHR36984:SF3">
    <property type="entry name" value="CRISPR-ASSOCIATED ENDORIBONUCLEASE CAS6"/>
    <property type="match status" value="1"/>
</dbReference>
<evidence type="ECO:0000313" key="3">
    <source>
        <dbReference type="EMBL" id="MBI6875699.1"/>
    </source>
</evidence>
<reference evidence="3" key="1">
    <citation type="submission" date="2020-12" db="EMBL/GenBank/DDBJ databases">
        <title>Clostridium thailandense sp. nov., a novel acetogenic bacterium isolated from peat land soil in Thailand.</title>
        <authorList>
            <person name="Chaikitkaew S."/>
            <person name="Birkeland N.K."/>
        </authorList>
    </citation>
    <scope>NUCLEOTIDE SEQUENCE</scope>
    <source>
        <strain evidence="3">DSM 17425</strain>
    </source>
</reference>
<dbReference type="InterPro" id="IPR049435">
    <property type="entry name" value="Cas_Cas6_C"/>
</dbReference>